<dbReference type="PANTHER" id="PTHR21421">
    <property type="entry name" value="GUSTATORY RECEPTOR"/>
    <property type="match status" value="1"/>
</dbReference>
<accession>A0ABM3MQM5</accession>
<dbReference type="PANTHER" id="PTHR21421:SF29">
    <property type="entry name" value="GUSTATORY RECEPTOR 5A FOR TREHALOSE-RELATED"/>
    <property type="match status" value="1"/>
</dbReference>
<sequence>MHNCLRRAMRLCRWMGFFPIEGLDQSSFTKLSMLFSQLAFRCFGKPDNISDFFEKYYSFVHVDYFKYIPYNVWIGVLLQIANIQAIFLWCFSDVLLMSVSTYLVTYFQILNKIIYTNSSEKKKNWKRLRLLYSRAAALISEVDSHMSSMCLVTFFVYLYFTCWQLYNTIHDIRTVYRAVYYIYSTIYLIVRCFVTSLMAANINIVARKPLVALYDVPSSEYSIEVQRFQMQIKYAPVALSGVSFNITRKTILNVISTITTYELVMLQLPI</sequence>
<evidence type="ECO:0000313" key="10">
    <source>
        <dbReference type="RefSeq" id="XP_052753671.1"/>
    </source>
</evidence>
<feature type="transmembrane region" description="Helical" evidence="8">
    <location>
        <begin position="70"/>
        <end position="89"/>
    </location>
</feature>
<keyword evidence="3" id="KW-1003">Cell membrane</keyword>
<keyword evidence="6 8" id="KW-0472">Membrane</keyword>
<evidence type="ECO:0000256" key="1">
    <source>
        <dbReference type="ARBA" id="ARBA00004651"/>
    </source>
</evidence>
<keyword evidence="9" id="KW-1185">Reference proteome</keyword>
<comment type="subcellular location">
    <subcellularLocation>
        <location evidence="1">Cell membrane</location>
        <topology evidence="1">Multi-pass membrane protein</topology>
    </subcellularLocation>
</comment>
<keyword evidence="4 8" id="KW-0812">Transmembrane</keyword>
<dbReference type="RefSeq" id="XP_052753671.1">
    <property type="nucleotide sequence ID" value="XM_052897711.1"/>
</dbReference>
<evidence type="ECO:0000256" key="6">
    <source>
        <dbReference type="ARBA" id="ARBA00023136"/>
    </source>
</evidence>
<gene>
    <name evidence="10" type="primary">LOC113523048</name>
</gene>
<dbReference type="Proteomes" id="UP001652740">
    <property type="component" value="Unplaced"/>
</dbReference>
<keyword evidence="7" id="KW-0675">Receptor</keyword>
<dbReference type="Pfam" id="PF06151">
    <property type="entry name" value="Trehalose_recp"/>
    <property type="match status" value="1"/>
</dbReference>
<evidence type="ECO:0000256" key="7">
    <source>
        <dbReference type="ARBA" id="ARBA00023170"/>
    </source>
</evidence>
<evidence type="ECO:0000256" key="5">
    <source>
        <dbReference type="ARBA" id="ARBA00022989"/>
    </source>
</evidence>
<name>A0ABM3MQM5_GALME</name>
<protein>
    <submittedName>
        <fullName evidence="10">Gustatory receptor for sugar taste 64e-like</fullName>
    </submittedName>
</protein>
<feature type="transmembrane region" description="Helical" evidence="8">
    <location>
        <begin position="180"/>
        <end position="200"/>
    </location>
</feature>
<proteinExistence type="inferred from homology"/>
<reference evidence="10" key="1">
    <citation type="submission" date="2025-08" db="UniProtKB">
        <authorList>
            <consortium name="RefSeq"/>
        </authorList>
    </citation>
    <scope>IDENTIFICATION</scope>
    <source>
        <tissue evidence="10">Whole larvae</tissue>
    </source>
</reference>
<feature type="transmembrane region" description="Helical" evidence="8">
    <location>
        <begin position="135"/>
        <end position="160"/>
    </location>
</feature>
<dbReference type="GeneID" id="113523048"/>
<evidence type="ECO:0000313" key="9">
    <source>
        <dbReference type="Proteomes" id="UP001652740"/>
    </source>
</evidence>
<dbReference type="InterPro" id="IPR009318">
    <property type="entry name" value="Gustatory_rcpt"/>
</dbReference>
<evidence type="ECO:0000256" key="8">
    <source>
        <dbReference type="SAM" id="Phobius"/>
    </source>
</evidence>
<evidence type="ECO:0000256" key="3">
    <source>
        <dbReference type="ARBA" id="ARBA00022475"/>
    </source>
</evidence>
<evidence type="ECO:0000256" key="4">
    <source>
        <dbReference type="ARBA" id="ARBA00022692"/>
    </source>
</evidence>
<evidence type="ECO:0000256" key="2">
    <source>
        <dbReference type="ARBA" id="ARBA00005327"/>
    </source>
</evidence>
<comment type="similarity">
    <text evidence="2">Belongs to the insect chemoreceptor superfamily. Gustatory receptor (GR) family. Gr5a subfamily.</text>
</comment>
<organism evidence="9 10">
    <name type="scientific">Galleria mellonella</name>
    <name type="common">Greater wax moth</name>
    <dbReference type="NCBI Taxonomy" id="7137"/>
    <lineage>
        <taxon>Eukaryota</taxon>
        <taxon>Metazoa</taxon>
        <taxon>Ecdysozoa</taxon>
        <taxon>Arthropoda</taxon>
        <taxon>Hexapoda</taxon>
        <taxon>Insecta</taxon>
        <taxon>Pterygota</taxon>
        <taxon>Neoptera</taxon>
        <taxon>Endopterygota</taxon>
        <taxon>Lepidoptera</taxon>
        <taxon>Glossata</taxon>
        <taxon>Ditrysia</taxon>
        <taxon>Pyraloidea</taxon>
        <taxon>Pyralidae</taxon>
        <taxon>Galleriinae</taxon>
        <taxon>Galleria</taxon>
    </lineage>
</organism>
<keyword evidence="5 8" id="KW-1133">Transmembrane helix</keyword>